<dbReference type="InterPro" id="IPR036282">
    <property type="entry name" value="Glutathione-S-Trfase_C_sf"/>
</dbReference>
<dbReference type="InterPro" id="IPR004045">
    <property type="entry name" value="Glutathione_S-Trfase_N"/>
</dbReference>
<dbReference type="SUPFAM" id="SSF52833">
    <property type="entry name" value="Thioredoxin-like"/>
    <property type="match status" value="1"/>
</dbReference>
<dbReference type="AlphaFoldDB" id="A0A386UHM9"/>
<dbReference type="SUPFAM" id="SSF47616">
    <property type="entry name" value="GST C-terminal domain-like"/>
    <property type="match status" value="1"/>
</dbReference>
<dbReference type="InterPro" id="IPR005955">
    <property type="entry name" value="GST_Zeta"/>
</dbReference>
<evidence type="ECO:0000259" key="2">
    <source>
        <dbReference type="PROSITE" id="PS50404"/>
    </source>
</evidence>
<dbReference type="FunFam" id="1.20.1050.10:FF:000010">
    <property type="entry name" value="Maleylacetoacetate isomerase isoform 1"/>
    <property type="match status" value="1"/>
</dbReference>
<comment type="similarity">
    <text evidence="1">Belongs to the GST superfamily. Zeta family.</text>
</comment>
<proteinExistence type="inferred from homology"/>
<dbReference type="Gene3D" id="3.40.30.10">
    <property type="entry name" value="Glutaredoxin"/>
    <property type="match status" value="1"/>
</dbReference>
<dbReference type="Pfam" id="PF13410">
    <property type="entry name" value="GST_C_2"/>
    <property type="match status" value="1"/>
</dbReference>
<organism evidence="4 5">
    <name type="scientific">Paracoccus yeei</name>
    <dbReference type="NCBI Taxonomy" id="147645"/>
    <lineage>
        <taxon>Bacteria</taxon>
        <taxon>Pseudomonadati</taxon>
        <taxon>Pseudomonadota</taxon>
        <taxon>Alphaproteobacteria</taxon>
        <taxon>Rhodobacterales</taxon>
        <taxon>Paracoccaceae</taxon>
        <taxon>Paracoccus</taxon>
    </lineage>
</organism>
<dbReference type="InterPro" id="IPR040079">
    <property type="entry name" value="Glutathione_S-Trfase"/>
</dbReference>
<evidence type="ECO:0000313" key="5">
    <source>
        <dbReference type="Proteomes" id="UP000272010"/>
    </source>
</evidence>
<dbReference type="PROSITE" id="PS50405">
    <property type="entry name" value="GST_CTER"/>
    <property type="match status" value="1"/>
</dbReference>
<dbReference type="SFLD" id="SFLDS00019">
    <property type="entry name" value="Glutathione_Transferase_(cytos"/>
    <property type="match status" value="1"/>
</dbReference>
<dbReference type="GO" id="GO:0004364">
    <property type="term" value="F:glutathione transferase activity"/>
    <property type="evidence" value="ECO:0007669"/>
    <property type="project" value="UniProtKB-EC"/>
</dbReference>
<evidence type="ECO:0000313" key="4">
    <source>
        <dbReference type="EMBL" id="AYF00137.1"/>
    </source>
</evidence>
<evidence type="ECO:0000259" key="3">
    <source>
        <dbReference type="PROSITE" id="PS50405"/>
    </source>
</evidence>
<dbReference type="RefSeq" id="WP_120440386.1">
    <property type="nucleotide sequence ID" value="NZ_CP031078.1"/>
</dbReference>
<dbReference type="InterPro" id="IPR034333">
    <property type="entry name" value="GST_Zeta_N"/>
</dbReference>
<dbReference type="GO" id="GO:0005737">
    <property type="term" value="C:cytoplasm"/>
    <property type="evidence" value="ECO:0007669"/>
    <property type="project" value="InterPro"/>
</dbReference>
<sequence>MTVVLHDYWRSSASYRVRIALELKGIAHDRAAVDLVAGAQRDPAHLARNPQGLVPVLEIDGLRLTQSLAIIEYLDETRPGPPLLPADAAGRARVRALSQAIACEIHPLANLRVLKRVEALAGSEARAAWNRDTIAVGLEAVEALLAQGPAGRFCHGDQPGMADCTLIPQLYNATRWSVAFGHLPRITAVAERCAGLPAFQKAHPEHQPSPAPALEAGG</sequence>
<dbReference type="GO" id="GO:0006559">
    <property type="term" value="P:L-phenylalanine catabolic process"/>
    <property type="evidence" value="ECO:0007669"/>
    <property type="project" value="TreeGrafter"/>
</dbReference>
<dbReference type="InterPro" id="IPR010987">
    <property type="entry name" value="Glutathione-S-Trfase_C-like"/>
</dbReference>
<dbReference type="InterPro" id="IPR034330">
    <property type="entry name" value="GST_Zeta_C"/>
</dbReference>
<name>A0A386UHM9_9RHOB</name>
<protein>
    <submittedName>
        <fullName evidence="4">Maleylacetoacetate isomerase</fullName>
        <ecNumber evidence="4">2.5.1.18</ecNumber>
        <ecNumber evidence="4">5.2.1.2</ecNumber>
    </submittedName>
</protein>
<keyword evidence="4" id="KW-0808">Transferase</keyword>
<dbReference type="Gene3D" id="1.20.1050.10">
    <property type="match status" value="1"/>
</dbReference>
<dbReference type="GO" id="GO:0016034">
    <property type="term" value="F:maleylacetoacetate isomerase activity"/>
    <property type="evidence" value="ECO:0007669"/>
    <property type="project" value="UniProtKB-EC"/>
</dbReference>
<feature type="domain" description="GST C-terminal" evidence="3">
    <location>
        <begin position="87"/>
        <end position="214"/>
    </location>
</feature>
<dbReference type="InterPro" id="IPR036249">
    <property type="entry name" value="Thioredoxin-like_sf"/>
</dbReference>
<dbReference type="EC" id="2.5.1.18" evidence="4"/>
<evidence type="ECO:0000256" key="1">
    <source>
        <dbReference type="ARBA" id="ARBA00010007"/>
    </source>
</evidence>
<feature type="domain" description="GST N-terminal" evidence="2">
    <location>
        <begin position="1"/>
        <end position="82"/>
    </location>
</feature>
<gene>
    <name evidence="4" type="ORF">PY32053_00452</name>
</gene>
<dbReference type="SFLD" id="SFLDG00358">
    <property type="entry name" value="Main_(cytGST)"/>
    <property type="match status" value="1"/>
</dbReference>
<keyword evidence="4" id="KW-0413">Isomerase</keyword>
<dbReference type="GO" id="GO:0006749">
    <property type="term" value="P:glutathione metabolic process"/>
    <property type="evidence" value="ECO:0007669"/>
    <property type="project" value="TreeGrafter"/>
</dbReference>
<dbReference type="Proteomes" id="UP000272010">
    <property type="component" value="Chromosome"/>
</dbReference>
<dbReference type="PROSITE" id="PS50404">
    <property type="entry name" value="GST_NTER"/>
    <property type="match status" value="1"/>
</dbReference>
<dbReference type="EMBL" id="CP031078">
    <property type="protein sequence ID" value="AYF00137.1"/>
    <property type="molecule type" value="Genomic_DNA"/>
</dbReference>
<dbReference type="CDD" id="cd03191">
    <property type="entry name" value="GST_C_Zeta"/>
    <property type="match status" value="1"/>
</dbReference>
<reference evidence="5" key="1">
    <citation type="submission" date="2018-07" db="EMBL/GenBank/DDBJ databases">
        <title>Genome Structure of the Opportunistic Pathogen Paracoccus yeei (Alphaproteobacteria) and Identification of Putative Virulence Factors.</title>
        <authorList>
            <person name="Lasek R."/>
            <person name="Szuplewska M."/>
            <person name="Mitura M."/>
            <person name="Decewicz P."/>
            <person name="Chmielowska C."/>
            <person name="Pawlot A."/>
            <person name="Sentkowska D."/>
            <person name="Czarnecki J."/>
            <person name="Bartosik D."/>
        </authorList>
    </citation>
    <scope>NUCLEOTIDE SEQUENCE [LARGE SCALE GENOMIC DNA]</scope>
    <source>
        <strain evidence="5">CCUG 32053</strain>
    </source>
</reference>
<dbReference type="Pfam" id="PF02798">
    <property type="entry name" value="GST_N"/>
    <property type="match status" value="1"/>
</dbReference>
<dbReference type="EC" id="5.2.1.2" evidence="4"/>
<dbReference type="PANTHER" id="PTHR42673">
    <property type="entry name" value="MALEYLACETOACETATE ISOMERASE"/>
    <property type="match status" value="1"/>
</dbReference>
<accession>A0A386UHM9</accession>
<dbReference type="CDD" id="cd03042">
    <property type="entry name" value="GST_N_Zeta"/>
    <property type="match status" value="1"/>
</dbReference>
<dbReference type="PANTHER" id="PTHR42673:SF21">
    <property type="entry name" value="GLUTATHIONE S-TRANSFERASE YFCF"/>
    <property type="match status" value="1"/>
</dbReference>
<dbReference type="NCBIfam" id="TIGR01262">
    <property type="entry name" value="maiA"/>
    <property type="match status" value="1"/>
</dbReference>